<keyword evidence="1" id="KW-0597">Phosphoprotein</keyword>
<dbReference type="Pfam" id="PF00072">
    <property type="entry name" value="Response_reg"/>
    <property type="match status" value="1"/>
</dbReference>
<dbReference type="InterPro" id="IPR011006">
    <property type="entry name" value="CheY-like_superfamily"/>
</dbReference>
<feature type="domain" description="Response regulatory" evidence="2">
    <location>
        <begin position="6"/>
        <end position="132"/>
    </location>
</feature>
<evidence type="ECO:0000313" key="4">
    <source>
        <dbReference type="Proteomes" id="UP001172082"/>
    </source>
</evidence>
<dbReference type="InterPro" id="IPR001789">
    <property type="entry name" value="Sig_transdc_resp-reg_receiver"/>
</dbReference>
<protein>
    <submittedName>
        <fullName evidence="3">Response regulator</fullName>
    </submittedName>
</protein>
<dbReference type="CDD" id="cd17546">
    <property type="entry name" value="REC_hyHK_CKI1_RcsC-like"/>
    <property type="match status" value="1"/>
</dbReference>
<dbReference type="EMBL" id="JAUJEA010000010">
    <property type="protein sequence ID" value="MDN5204152.1"/>
    <property type="molecule type" value="Genomic_DNA"/>
</dbReference>
<reference evidence="3" key="1">
    <citation type="submission" date="2023-06" db="EMBL/GenBank/DDBJ databases">
        <title>Genomic of Parafulvivirga corallium.</title>
        <authorList>
            <person name="Wang G."/>
        </authorList>
    </citation>
    <scope>NUCLEOTIDE SEQUENCE</scope>
    <source>
        <strain evidence="3">BMA10</strain>
    </source>
</reference>
<dbReference type="PROSITE" id="PS50110">
    <property type="entry name" value="RESPONSE_REGULATORY"/>
    <property type="match status" value="1"/>
</dbReference>
<name>A0ABT8KW25_9BACT</name>
<dbReference type="SMART" id="SM00448">
    <property type="entry name" value="REC"/>
    <property type="match status" value="1"/>
</dbReference>
<dbReference type="PANTHER" id="PTHR43228:SF1">
    <property type="entry name" value="TWO-COMPONENT RESPONSE REGULATOR ARR22"/>
    <property type="match status" value="1"/>
</dbReference>
<sequence length="132" mass="15383">MGKVRKVLIVDDDEICTMISKKILTLTNRHLDINTCVNGKEAINYLAHKMSRIFELPDIILLDINMPIMNGWEFIETYKKLLPNLKKRPFVWMLSSTMWPEELERVKACSVLSGFISKPLRCENVLELLNFN</sequence>
<evidence type="ECO:0000313" key="3">
    <source>
        <dbReference type="EMBL" id="MDN5204152.1"/>
    </source>
</evidence>
<proteinExistence type="predicted"/>
<keyword evidence="4" id="KW-1185">Reference proteome</keyword>
<dbReference type="SUPFAM" id="SSF52172">
    <property type="entry name" value="CheY-like"/>
    <property type="match status" value="1"/>
</dbReference>
<dbReference type="PANTHER" id="PTHR43228">
    <property type="entry name" value="TWO-COMPONENT RESPONSE REGULATOR"/>
    <property type="match status" value="1"/>
</dbReference>
<comment type="caution">
    <text evidence="3">The sequence shown here is derived from an EMBL/GenBank/DDBJ whole genome shotgun (WGS) entry which is preliminary data.</text>
</comment>
<dbReference type="Gene3D" id="3.40.50.2300">
    <property type="match status" value="1"/>
</dbReference>
<dbReference type="RefSeq" id="WP_346754176.1">
    <property type="nucleotide sequence ID" value="NZ_JAUJEA010000010.1"/>
</dbReference>
<organism evidence="3 4">
    <name type="scientific">Splendidivirga corallicola</name>
    <dbReference type="NCBI Taxonomy" id="3051826"/>
    <lineage>
        <taxon>Bacteria</taxon>
        <taxon>Pseudomonadati</taxon>
        <taxon>Bacteroidota</taxon>
        <taxon>Cytophagia</taxon>
        <taxon>Cytophagales</taxon>
        <taxon>Splendidivirgaceae</taxon>
        <taxon>Splendidivirga</taxon>
    </lineage>
</organism>
<evidence type="ECO:0000259" key="2">
    <source>
        <dbReference type="PROSITE" id="PS50110"/>
    </source>
</evidence>
<dbReference type="InterPro" id="IPR052048">
    <property type="entry name" value="ST_Response_Regulator"/>
</dbReference>
<evidence type="ECO:0000256" key="1">
    <source>
        <dbReference type="PROSITE-ProRule" id="PRU00169"/>
    </source>
</evidence>
<feature type="modified residue" description="4-aspartylphosphate" evidence="1">
    <location>
        <position position="63"/>
    </location>
</feature>
<accession>A0ABT8KW25</accession>
<gene>
    <name evidence="3" type="ORF">QQ008_22355</name>
</gene>
<dbReference type="Proteomes" id="UP001172082">
    <property type="component" value="Unassembled WGS sequence"/>
</dbReference>